<dbReference type="OrthoDB" id="9805924at2"/>
<dbReference type="Gene3D" id="3.40.630.30">
    <property type="match status" value="1"/>
</dbReference>
<sequence>MSNVNIRIGKKDDLPRVLELVKELALYERAPHEVINTVELMEIDGFGINPIYGFFVAENENGIIGLSLFYWRYSTWKGKRLYLEDIIVTEAERGKGIGKILFDRTMQHSLDQNCSGMMWQVLDWNDPAINFYKKYGTKFGDDWLNCTLERDQIEKFFSGNNSKH</sequence>
<keyword evidence="5" id="KW-0687">Ribonucleoprotein</keyword>
<dbReference type="CDD" id="cd04301">
    <property type="entry name" value="NAT_SF"/>
    <property type="match status" value="1"/>
</dbReference>
<evidence type="ECO:0000256" key="3">
    <source>
        <dbReference type="ARBA" id="ARBA00023315"/>
    </source>
</evidence>
<proteinExistence type="inferred from homology"/>
<protein>
    <submittedName>
        <fullName evidence="5">Ribosomal protein S18 acetylase RimI</fullName>
    </submittedName>
</protein>
<dbReference type="FunFam" id="3.40.630.30:FF:000064">
    <property type="entry name" value="GNAT family acetyltransferase"/>
    <property type="match status" value="1"/>
</dbReference>
<dbReference type="PANTHER" id="PTHR10545:SF29">
    <property type="entry name" value="GH14572P-RELATED"/>
    <property type="match status" value="1"/>
</dbReference>
<evidence type="ECO:0000256" key="2">
    <source>
        <dbReference type="ARBA" id="ARBA00022679"/>
    </source>
</evidence>
<dbReference type="InterPro" id="IPR051016">
    <property type="entry name" value="Diverse_Substrate_AcTransf"/>
</dbReference>
<dbReference type="STRING" id="688867.SAMN05660236_2939"/>
<evidence type="ECO:0000259" key="4">
    <source>
        <dbReference type="PROSITE" id="PS51186"/>
    </source>
</evidence>
<dbReference type="AlphaFoldDB" id="A0A1T5LDP3"/>
<gene>
    <name evidence="5" type="ORF">SAMN05660236_2939</name>
</gene>
<feature type="domain" description="N-acetyltransferase" evidence="4">
    <location>
        <begin position="4"/>
        <end position="154"/>
    </location>
</feature>
<dbReference type="Pfam" id="PF00583">
    <property type="entry name" value="Acetyltransf_1"/>
    <property type="match status" value="1"/>
</dbReference>
<dbReference type="PANTHER" id="PTHR10545">
    <property type="entry name" value="DIAMINE N-ACETYLTRANSFERASE"/>
    <property type="match status" value="1"/>
</dbReference>
<dbReference type="RefSeq" id="WP_079687508.1">
    <property type="nucleotide sequence ID" value="NZ_FUZU01000002.1"/>
</dbReference>
<dbReference type="InterPro" id="IPR000182">
    <property type="entry name" value="GNAT_dom"/>
</dbReference>
<dbReference type="PROSITE" id="PS51186">
    <property type="entry name" value="GNAT"/>
    <property type="match status" value="1"/>
</dbReference>
<evidence type="ECO:0000313" key="5">
    <source>
        <dbReference type="EMBL" id="SKC73528.1"/>
    </source>
</evidence>
<dbReference type="GO" id="GO:0005840">
    <property type="term" value="C:ribosome"/>
    <property type="evidence" value="ECO:0007669"/>
    <property type="project" value="UniProtKB-KW"/>
</dbReference>
<evidence type="ECO:0000313" key="6">
    <source>
        <dbReference type="Proteomes" id="UP000190961"/>
    </source>
</evidence>
<reference evidence="5 6" key="1">
    <citation type="submission" date="2017-02" db="EMBL/GenBank/DDBJ databases">
        <authorList>
            <person name="Peterson S.W."/>
        </authorList>
    </citation>
    <scope>NUCLEOTIDE SEQUENCE [LARGE SCALE GENOMIC DNA]</scope>
    <source>
        <strain evidence="5 6">DSM 25262</strain>
    </source>
</reference>
<dbReference type="EMBL" id="FUZU01000002">
    <property type="protein sequence ID" value="SKC73528.1"/>
    <property type="molecule type" value="Genomic_DNA"/>
</dbReference>
<dbReference type="SUPFAM" id="SSF55729">
    <property type="entry name" value="Acyl-CoA N-acyltransferases (Nat)"/>
    <property type="match status" value="1"/>
</dbReference>
<keyword evidence="5" id="KW-0689">Ribosomal protein</keyword>
<organism evidence="5 6">
    <name type="scientific">Ohtaekwangia koreensis</name>
    <dbReference type="NCBI Taxonomy" id="688867"/>
    <lineage>
        <taxon>Bacteria</taxon>
        <taxon>Pseudomonadati</taxon>
        <taxon>Bacteroidota</taxon>
        <taxon>Cytophagia</taxon>
        <taxon>Cytophagales</taxon>
        <taxon>Fulvivirgaceae</taxon>
        <taxon>Ohtaekwangia</taxon>
    </lineage>
</organism>
<keyword evidence="3" id="KW-0012">Acyltransferase</keyword>
<keyword evidence="6" id="KW-1185">Reference proteome</keyword>
<accession>A0A1T5LDP3</accession>
<dbReference type="Proteomes" id="UP000190961">
    <property type="component" value="Unassembled WGS sequence"/>
</dbReference>
<name>A0A1T5LDP3_9BACT</name>
<dbReference type="InterPro" id="IPR016181">
    <property type="entry name" value="Acyl_CoA_acyltransferase"/>
</dbReference>
<comment type="similarity">
    <text evidence="1">Belongs to the acetyltransferase family.</text>
</comment>
<keyword evidence="2" id="KW-0808">Transferase</keyword>
<evidence type="ECO:0000256" key="1">
    <source>
        <dbReference type="ARBA" id="ARBA00008694"/>
    </source>
</evidence>
<dbReference type="GO" id="GO:0008080">
    <property type="term" value="F:N-acetyltransferase activity"/>
    <property type="evidence" value="ECO:0007669"/>
    <property type="project" value="UniProtKB-ARBA"/>
</dbReference>